<keyword evidence="3 5" id="KW-0408">Iron</keyword>
<dbReference type="GO" id="GO:0042617">
    <property type="term" value="P:paclitaxel biosynthetic process"/>
    <property type="evidence" value="ECO:0007669"/>
    <property type="project" value="UniProtKB-KW"/>
</dbReference>
<dbReference type="Proteomes" id="UP000824469">
    <property type="component" value="Unassembled WGS sequence"/>
</dbReference>
<evidence type="ECO:0000313" key="8">
    <source>
        <dbReference type="Proteomes" id="UP000824469"/>
    </source>
</evidence>
<dbReference type="GO" id="GO:0016125">
    <property type="term" value="P:sterol metabolic process"/>
    <property type="evidence" value="ECO:0007669"/>
    <property type="project" value="TreeGrafter"/>
</dbReference>
<dbReference type="AlphaFoldDB" id="A0AA38FVB8"/>
<dbReference type="Gene3D" id="1.10.630.10">
    <property type="entry name" value="Cytochrome P450"/>
    <property type="match status" value="1"/>
</dbReference>
<evidence type="ECO:0000256" key="3">
    <source>
        <dbReference type="ARBA" id="ARBA00023004"/>
    </source>
</evidence>
<dbReference type="InterPro" id="IPR002401">
    <property type="entry name" value="Cyt_P450_E_grp-I"/>
</dbReference>
<dbReference type="SUPFAM" id="SSF48264">
    <property type="entry name" value="Cytochrome P450"/>
    <property type="match status" value="1"/>
</dbReference>
<gene>
    <name evidence="7" type="ORF">KI387_026842</name>
</gene>
<sequence>MEANMQLAVAVAVVVVVVAWRIISGKRNGNYKDYNLPLPRGATGWPLIGETIPFLRAINNPRNPRKFVEEHERKYGPVFRANLFGTSKTVVTVDPEFSKYVLQNEGRLFHSKYLLSMRTIIGKYSILAVRGELQRKLHGTVNKFLSAEKLSSESIAYIQNIFELGMKKWEGHNRELHLQEEIHKVVLNLMAKKLIDLNPEEDMKEINKLRALDDLAGAIVTVPLNIPGSPFSRGIKARKTVLQKIHECIKERKEHPEVIRNDMLTHLVKDGSFPEEIIADLIMSLFFASYETSSKALTFAVKFLTDTPRALEEMRAEHDALVSSKGDGKLTWDDYASMKFTHWVIKETLRLGNVAPAVFREAAQDIKTKDFVIPKGWAILVLLNGTHLDDKNYSDPLTFNPWRWQDEPALELSKDPWFLCFGGGARFCPGYHFAKLEMALFLHSFISKFRWEAVEEDELHYFPYTYMKKGLPLRLSPRDST</sequence>
<dbReference type="GO" id="GO:0016132">
    <property type="term" value="P:brassinosteroid biosynthetic process"/>
    <property type="evidence" value="ECO:0007669"/>
    <property type="project" value="TreeGrafter"/>
</dbReference>
<evidence type="ECO:0000256" key="5">
    <source>
        <dbReference type="PIRSR" id="PIRSR602401-1"/>
    </source>
</evidence>
<dbReference type="InterPro" id="IPR017972">
    <property type="entry name" value="Cyt_P450_CS"/>
</dbReference>
<protein>
    <recommendedName>
        <fullName evidence="9">Cytochrome P450</fullName>
    </recommendedName>
</protein>
<dbReference type="GO" id="GO:0004497">
    <property type="term" value="F:monooxygenase activity"/>
    <property type="evidence" value="ECO:0007669"/>
    <property type="project" value="UniProtKB-KW"/>
</dbReference>
<dbReference type="InterPro" id="IPR001128">
    <property type="entry name" value="Cyt_P450"/>
</dbReference>
<keyword evidence="4" id="KW-0876">Taxol biosynthesis</keyword>
<dbReference type="PANTHER" id="PTHR24286:SF232">
    <property type="entry name" value="CYTOCHROME P450 SUPERFAMILY PROTEIN"/>
    <property type="match status" value="1"/>
</dbReference>
<dbReference type="PANTHER" id="PTHR24286">
    <property type="entry name" value="CYTOCHROME P450 26"/>
    <property type="match status" value="1"/>
</dbReference>
<feature type="binding site" description="axial binding residue" evidence="5">
    <location>
        <position position="428"/>
    </location>
    <ligand>
        <name>heme</name>
        <dbReference type="ChEBI" id="CHEBI:30413"/>
    </ligand>
    <ligandPart>
        <name>Fe</name>
        <dbReference type="ChEBI" id="CHEBI:18248"/>
    </ligandPart>
</feature>
<dbReference type="GO" id="GO:0005506">
    <property type="term" value="F:iron ion binding"/>
    <property type="evidence" value="ECO:0007669"/>
    <property type="project" value="InterPro"/>
</dbReference>
<dbReference type="PROSITE" id="PS00086">
    <property type="entry name" value="CYTOCHROME_P450"/>
    <property type="match status" value="1"/>
</dbReference>
<dbReference type="GO" id="GO:0020037">
    <property type="term" value="F:heme binding"/>
    <property type="evidence" value="ECO:0007669"/>
    <property type="project" value="InterPro"/>
</dbReference>
<name>A0AA38FVB8_TAXCH</name>
<dbReference type="InterPro" id="IPR036396">
    <property type="entry name" value="Cyt_P450_sf"/>
</dbReference>
<organism evidence="7 8">
    <name type="scientific">Taxus chinensis</name>
    <name type="common">Chinese yew</name>
    <name type="synonym">Taxus wallichiana var. chinensis</name>
    <dbReference type="NCBI Taxonomy" id="29808"/>
    <lineage>
        <taxon>Eukaryota</taxon>
        <taxon>Viridiplantae</taxon>
        <taxon>Streptophyta</taxon>
        <taxon>Embryophyta</taxon>
        <taxon>Tracheophyta</taxon>
        <taxon>Spermatophyta</taxon>
        <taxon>Pinopsida</taxon>
        <taxon>Pinidae</taxon>
        <taxon>Conifers II</taxon>
        <taxon>Cupressales</taxon>
        <taxon>Taxaceae</taxon>
        <taxon>Taxus</taxon>
    </lineage>
</organism>
<evidence type="ECO:0000313" key="7">
    <source>
        <dbReference type="EMBL" id="KAH9311807.1"/>
    </source>
</evidence>
<evidence type="ECO:0000256" key="4">
    <source>
        <dbReference type="ARBA" id="ARBA00023059"/>
    </source>
</evidence>
<accession>A0AA38FVB8</accession>
<dbReference type="EMBL" id="JAHRHJ020000006">
    <property type="protein sequence ID" value="KAH9311807.1"/>
    <property type="molecule type" value="Genomic_DNA"/>
</dbReference>
<evidence type="ECO:0000256" key="6">
    <source>
        <dbReference type="RuleBase" id="RU000461"/>
    </source>
</evidence>
<keyword evidence="8" id="KW-1185">Reference proteome</keyword>
<keyword evidence="6" id="KW-0560">Oxidoreductase</keyword>
<keyword evidence="5 6" id="KW-0349">Heme</keyword>
<dbReference type="PRINTS" id="PR00463">
    <property type="entry name" value="EP450I"/>
</dbReference>
<evidence type="ECO:0000256" key="1">
    <source>
        <dbReference type="ARBA" id="ARBA00005122"/>
    </source>
</evidence>
<evidence type="ECO:0008006" key="9">
    <source>
        <dbReference type="Google" id="ProtNLM"/>
    </source>
</evidence>
<keyword evidence="2 5" id="KW-0479">Metal-binding</keyword>
<dbReference type="Pfam" id="PF00067">
    <property type="entry name" value="p450"/>
    <property type="match status" value="1"/>
</dbReference>
<comment type="pathway">
    <text evidence="1">Alkaloid biosynthesis; taxol biosynthesis.</text>
</comment>
<dbReference type="GO" id="GO:0016705">
    <property type="term" value="F:oxidoreductase activity, acting on paired donors, with incorporation or reduction of molecular oxygen"/>
    <property type="evidence" value="ECO:0007669"/>
    <property type="project" value="InterPro"/>
</dbReference>
<comment type="cofactor">
    <cofactor evidence="5">
        <name>heme</name>
        <dbReference type="ChEBI" id="CHEBI:30413"/>
    </cofactor>
</comment>
<comment type="caution">
    <text evidence="7">The sequence shown here is derived from an EMBL/GenBank/DDBJ whole genome shotgun (WGS) entry which is preliminary data.</text>
</comment>
<dbReference type="GO" id="GO:0010268">
    <property type="term" value="P:brassinosteroid homeostasis"/>
    <property type="evidence" value="ECO:0007669"/>
    <property type="project" value="TreeGrafter"/>
</dbReference>
<evidence type="ECO:0000256" key="2">
    <source>
        <dbReference type="ARBA" id="ARBA00022723"/>
    </source>
</evidence>
<reference evidence="7 8" key="1">
    <citation type="journal article" date="2021" name="Nat. Plants">
        <title>The Taxus genome provides insights into paclitaxel biosynthesis.</title>
        <authorList>
            <person name="Xiong X."/>
            <person name="Gou J."/>
            <person name="Liao Q."/>
            <person name="Li Y."/>
            <person name="Zhou Q."/>
            <person name="Bi G."/>
            <person name="Li C."/>
            <person name="Du R."/>
            <person name="Wang X."/>
            <person name="Sun T."/>
            <person name="Guo L."/>
            <person name="Liang H."/>
            <person name="Lu P."/>
            <person name="Wu Y."/>
            <person name="Zhang Z."/>
            <person name="Ro D.K."/>
            <person name="Shang Y."/>
            <person name="Huang S."/>
            <person name="Yan J."/>
        </authorList>
    </citation>
    <scope>NUCLEOTIDE SEQUENCE [LARGE SCALE GENOMIC DNA]</scope>
    <source>
        <strain evidence="7">Ta-2019</strain>
    </source>
</reference>
<comment type="similarity">
    <text evidence="6">Belongs to the cytochrome P450 family.</text>
</comment>
<dbReference type="PRINTS" id="PR00385">
    <property type="entry name" value="P450"/>
</dbReference>
<keyword evidence="6" id="KW-0503">Monooxygenase</keyword>
<proteinExistence type="inferred from homology"/>
<dbReference type="CDD" id="cd11043">
    <property type="entry name" value="CYP90-like"/>
    <property type="match status" value="1"/>
</dbReference>